<dbReference type="InterPro" id="IPR011890">
    <property type="entry name" value="SMC_prok"/>
</dbReference>
<keyword evidence="5 7" id="KW-0175">Coiled coil</keyword>
<dbReference type="PIRSF" id="PIRSF005719">
    <property type="entry name" value="SMC"/>
    <property type="match status" value="1"/>
</dbReference>
<dbReference type="GO" id="GO:0005694">
    <property type="term" value="C:chromosome"/>
    <property type="evidence" value="ECO:0007669"/>
    <property type="project" value="InterPro"/>
</dbReference>
<proteinExistence type="inferred from homology"/>
<evidence type="ECO:0000256" key="4">
    <source>
        <dbReference type="ARBA" id="ARBA00022840"/>
    </source>
</evidence>
<comment type="domain">
    <text evidence="7">Contains large globular domains required for ATP hydrolysis at each terminus and a third globular domain forming a flexible hinge near the middle of the molecule. These domains are separated by coiled-coil structures.</text>
</comment>
<dbReference type="GO" id="GO:0005737">
    <property type="term" value="C:cytoplasm"/>
    <property type="evidence" value="ECO:0007669"/>
    <property type="project" value="UniProtKB-SubCell"/>
</dbReference>
<evidence type="ECO:0000256" key="2">
    <source>
        <dbReference type="ARBA" id="ARBA00022490"/>
    </source>
</evidence>
<evidence type="ECO:0000256" key="3">
    <source>
        <dbReference type="ARBA" id="ARBA00022741"/>
    </source>
</evidence>
<keyword evidence="4 7" id="KW-0067">ATP-binding</keyword>
<dbReference type="InterPro" id="IPR003395">
    <property type="entry name" value="RecF/RecN/SMC_N"/>
</dbReference>
<comment type="similarity">
    <text evidence="7">Belongs to the SMC family.</text>
</comment>
<reference evidence="9" key="1">
    <citation type="journal article" date="2013" name="Extremophiles">
        <title>Proteinivorax tanatarense gen. nov., sp. nov., an anaerobic, haloalkaliphilic, proteolytic bacterium isolated from a decaying algal bloom, and proposal of Proteinivoraceae fam. nov.</title>
        <authorList>
            <person name="Kevbrin V."/>
            <person name="Boltyanskaya Y."/>
            <person name="Zhilina T."/>
            <person name="Kolganova T."/>
            <person name="Lavrentjeva E."/>
            <person name="Kuznetsov B."/>
        </authorList>
    </citation>
    <scope>NUCLEOTIDE SEQUENCE</scope>
    <source>
        <strain evidence="9">Z-910T</strain>
    </source>
</reference>
<evidence type="ECO:0000256" key="1">
    <source>
        <dbReference type="ARBA" id="ARBA00004496"/>
    </source>
</evidence>
<dbReference type="CDD" id="cd03278">
    <property type="entry name" value="ABC_SMC_barmotin"/>
    <property type="match status" value="1"/>
</dbReference>
<evidence type="ECO:0000313" key="9">
    <source>
        <dbReference type="EMBL" id="XBX76179.1"/>
    </source>
</evidence>
<dbReference type="FunFam" id="3.40.50.300:FF:000984">
    <property type="entry name" value="Chromosome partition protein Smc"/>
    <property type="match status" value="1"/>
</dbReference>
<dbReference type="GO" id="GO:0030261">
    <property type="term" value="P:chromosome condensation"/>
    <property type="evidence" value="ECO:0007669"/>
    <property type="project" value="InterPro"/>
</dbReference>
<dbReference type="RefSeq" id="WP_350344913.1">
    <property type="nucleotide sequence ID" value="NZ_CP158367.1"/>
</dbReference>
<dbReference type="GO" id="GO:0007062">
    <property type="term" value="P:sister chromatid cohesion"/>
    <property type="evidence" value="ECO:0007669"/>
    <property type="project" value="InterPro"/>
</dbReference>
<evidence type="ECO:0000256" key="5">
    <source>
        <dbReference type="ARBA" id="ARBA00023054"/>
    </source>
</evidence>
<dbReference type="SUPFAM" id="SSF52540">
    <property type="entry name" value="P-loop containing nucleoside triphosphate hydrolases"/>
    <property type="match status" value="1"/>
</dbReference>
<dbReference type="InterPro" id="IPR036277">
    <property type="entry name" value="SMC_hinge_sf"/>
</dbReference>
<comment type="function">
    <text evidence="7">Required for chromosome condensation and partitioning.</text>
</comment>
<dbReference type="GO" id="GO:0005524">
    <property type="term" value="F:ATP binding"/>
    <property type="evidence" value="ECO:0007669"/>
    <property type="project" value="UniProtKB-UniRule"/>
</dbReference>
<dbReference type="SMART" id="SM00968">
    <property type="entry name" value="SMC_hinge"/>
    <property type="match status" value="1"/>
</dbReference>
<feature type="coiled-coil region" evidence="7">
    <location>
        <begin position="698"/>
        <end position="886"/>
    </location>
</feature>
<dbReference type="GO" id="GO:0016887">
    <property type="term" value="F:ATP hydrolysis activity"/>
    <property type="evidence" value="ECO:0007669"/>
    <property type="project" value="InterPro"/>
</dbReference>
<feature type="coiled-coil region" evidence="7">
    <location>
        <begin position="985"/>
        <end position="1019"/>
    </location>
</feature>
<dbReference type="InterPro" id="IPR010935">
    <property type="entry name" value="SMC_hinge"/>
</dbReference>
<dbReference type="InterPro" id="IPR027417">
    <property type="entry name" value="P-loop_NTPase"/>
</dbReference>
<dbReference type="Gene3D" id="1.20.5.340">
    <property type="match status" value="1"/>
</dbReference>
<dbReference type="Gene3D" id="3.30.70.1620">
    <property type="match status" value="1"/>
</dbReference>
<reference evidence="9" key="2">
    <citation type="submission" date="2024-06" db="EMBL/GenBank/DDBJ databases">
        <authorList>
            <person name="Petrova K.O."/>
            <person name="Toshchakov S.V."/>
            <person name="Boltjanskaja Y.V."/>
            <person name="Kevbrin V."/>
        </authorList>
    </citation>
    <scope>NUCLEOTIDE SEQUENCE</scope>
    <source>
        <strain evidence="9">Z-910T</strain>
    </source>
</reference>
<feature type="binding site" evidence="7">
    <location>
        <begin position="32"/>
        <end position="39"/>
    </location>
    <ligand>
        <name>ATP</name>
        <dbReference type="ChEBI" id="CHEBI:30616"/>
    </ligand>
</feature>
<dbReference type="SUPFAM" id="SSF75553">
    <property type="entry name" value="Smc hinge domain"/>
    <property type="match status" value="1"/>
</dbReference>
<feature type="coiled-coil region" evidence="7">
    <location>
        <begin position="241"/>
        <end position="499"/>
    </location>
</feature>
<accession>A0AAU7VQF3</accession>
<dbReference type="EMBL" id="CP158367">
    <property type="protein sequence ID" value="XBX76179.1"/>
    <property type="molecule type" value="Genomic_DNA"/>
</dbReference>
<dbReference type="PANTHER" id="PTHR43977">
    <property type="entry name" value="STRUCTURAL MAINTENANCE OF CHROMOSOMES PROTEIN 3"/>
    <property type="match status" value="1"/>
</dbReference>
<sequence>MLLKKIELQGFKSFANKTQLEIDRGVTAIVGPNGSGKSNIIDAIKWVLGEQSVKSLRGSKMEDVIFSGSSDSRQKNYAQVTLTLDNKQKLLDIEYSEVNISRRYFRDGQSQYFINKTECRLKDIHELFMDTGLGKEAYSVIGQGQVDEILTSRPEERRIIFEEASGIVKYKSKKLQSIQKLEQTQQNLQRVEDIIIEVESEIPTIKEQAFKAEKYKSLKEKLKNTEVGIILHRLDELDISYKGTTGKIESLSQRLQEKESELDALFEQLQKDENYLKKLEQSSKSVIEAQLDNKGKMDNIKYKLEYLREKVEDLRSKIEEKKFQNEKIKSEITNFKIAKNKSIEEKKENEKLLQDYSIKIEDFKEKTSSLNVKLANKKQDLEHKKESLIKLLNDLATDKNDIKNIDSYINRLESDYTRKKNELKEYENKLKDSLSRYDLINQKKELTWKKYRELDEQYSNLYTKYNEIEKKKEKKQNIVTEAEKKLNVLQTQLQGIKQLENNYSGYNMGPKEILKKFSTNKDIYGAVAQIFNVEKAYSTAIETVLGGSLQNIVVANAKTAEECIKYLKNNHAGRATFLPLDIVKGKKINYDKQQPGVIGIASELVNCASELDGIKDYLLGRIFVVDNLNNGLLLAKSQGYRYRIVTLDGELINAGGSMSGGRYKGKSTGLLKRNAQIKETMDMLEKQQEFFVEKQKELKVQIEHLNEIEIKLEQVEEQKQTNKLEINELEQQIMLIEQKITSVRENVELLQEEINSLIADKNKYQSRVLQKEESIQAMERNEKQLNEEVKEYQTEIENIEESLGEAQSKQVSQKITIASLKEKLSALKRDLKGIDERILQNENNFDENLADLNKMEEQENKGKAEIENLVNESFKLQERNDALEKEKLIYSGKIQSIKLKIQTKKQQHQDITSTLEKDKESINNLNLKKSRVLMEIEQQTEKLLGEYYLTVNEALKDGYEPFNSRSGQKEVKRLREDIKGMGTVNLGALDEYQRLSHRLDFLQEQKSDLNKSRMDLQKIITEMDKQMAEQFELTFKTINKNFNEVFKKLFGGGQGYLKLSNPNQMLESGVEIFVQPPGKKMQSMSLLSGGEKALTAITLLFSILMTRPSPFCVLDEIEASLDEANVNRFASFLKELSQKSQFLVVTHRQGTMSYADMLYGITMEDSGVSKLISVKFDDEKVG</sequence>
<dbReference type="AlphaFoldDB" id="A0AAU7VQF3"/>
<comment type="subunit">
    <text evidence="7">Homodimer.</text>
</comment>
<dbReference type="HAMAP" id="MF_01894">
    <property type="entry name" value="Smc_prok"/>
    <property type="match status" value="1"/>
</dbReference>
<dbReference type="Pfam" id="PF02463">
    <property type="entry name" value="SMC_N"/>
    <property type="match status" value="1"/>
</dbReference>
<dbReference type="FunFam" id="3.40.50.300:FF:000901">
    <property type="entry name" value="Chromosome partition protein Smc"/>
    <property type="match status" value="1"/>
</dbReference>
<keyword evidence="3 7" id="KW-0547">Nucleotide-binding</keyword>
<dbReference type="GO" id="GO:0007059">
    <property type="term" value="P:chromosome segregation"/>
    <property type="evidence" value="ECO:0007669"/>
    <property type="project" value="UniProtKB-UniRule"/>
</dbReference>
<keyword evidence="2 7" id="KW-0963">Cytoplasm</keyword>
<gene>
    <name evidence="7 9" type="primary">smc</name>
    <name evidence="9" type="ORF">PRVXT_001358</name>
</gene>
<comment type="subcellular location">
    <subcellularLocation>
        <location evidence="1 7">Cytoplasm</location>
    </subcellularLocation>
</comment>
<dbReference type="Gene3D" id="3.40.50.300">
    <property type="entry name" value="P-loop containing nucleotide triphosphate hydrolases"/>
    <property type="match status" value="2"/>
</dbReference>
<dbReference type="InterPro" id="IPR024704">
    <property type="entry name" value="SMC"/>
</dbReference>
<evidence type="ECO:0000256" key="6">
    <source>
        <dbReference type="ARBA" id="ARBA00023125"/>
    </source>
</evidence>
<dbReference type="GO" id="GO:0003677">
    <property type="term" value="F:DNA binding"/>
    <property type="evidence" value="ECO:0007669"/>
    <property type="project" value="UniProtKB-UniRule"/>
</dbReference>
<evidence type="ECO:0000259" key="8">
    <source>
        <dbReference type="SMART" id="SM00968"/>
    </source>
</evidence>
<dbReference type="Pfam" id="PF06470">
    <property type="entry name" value="SMC_hinge"/>
    <property type="match status" value="1"/>
</dbReference>
<organism evidence="9">
    <name type="scientific">Proteinivorax tanatarense</name>
    <dbReference type="NCBI Taxonomy" id="1260629"/>
    <lineage>
        <taxon>Bacteria</taxon>
        <taxon>Bacillati</taxon>
        <taxon>Bacillota</taxon>
        <taxon>Clostridia</taxon>
        <taxon>Eubacteriales</taxon>
        <taxon>Proteinivoracaceae</taxon>
        <taxon>Proteinivorax</taxon>
    </lineage>
</organism>
<name>A0AAU7VQF3_9FIRM</name>
<feature type="domain" description="SMC hinge" evidence="8">
    <location>
        <begin position="521"/>
        <end position="635"/>
    </location>
</feature>
<evidence type="ECO:0000256" key="7">
    <source>
        <dbReference type="HAMAP-Rule" id="MF_01894"/>
    </source>
</evidence>
<protein>
    <recommendedName>
        <fullName evidence="7">Chromosome partition protein Smc</fullName>
    </recommendedName>
</protein>
<keyword evidence="6 7" id="KW-0238">DNA-binding</keyword>
<dbReference type="GO" id="GO:0006260">
    <property type="term" value="P:DNA replication"/>
    <property type="evidence" value="ECO:0007669"/>
    <property type="project" value="UniProtKB-UniRule"/>
</dbReference>
<dbReference type="Gene3D" id="1.20.1060.20">
    <property type="match status" value="1"/>
</dbReference>
<dbReference type="NCBIfam" id="TIGR02168">
    <property type="entry name" value="SMC_prok_B"/>
    <property type="match status" value="1"/>
</dbReference>